<keyword evidence="5" id="KW-1185">Reference proteome</keyword>
<feature type="domain" description="DUF7029" evidence="2">
    <location>
        <begin position="32"/>
        <end position="133"/>
    </location>
</feature>
<protein>
    <submittedName>
        <fullName evidence="4">Uncharacterized protein</fullName>
    </submittedName>
</protein>
<dbReference type="Pfam" id="PF23865">
    <property type="entry name" value="DUF7223"/>
    <property type="match status" value="1"/>
</dbReference>
<dbReference type="InterPro" id="IPR055647">
    <property type="entry name" value="DUF7223"/>
</dbReference>
<organism evidence="4 5">
    <name type="scientific">Glutinoglossum americanum</name>
    <dbReference type="NCBI Taxonomy" id="1670608"/>
    <lineage>
        <taxon>Eukaryota</taxon>
        <taxon>Fungi</taxon>
        <taxon>Dikarya</taxon>
        <taxon>Ascomycota</taxon>
        <taxon>Pezizomycotina</taxon>
        <taxon>Geoglossomycetes</taxon>
        <taxon>Geoglossales</taxon>
        <taxon>Geoglossaceae</taxon>
        <taxon>Glutinoglossum</taxon>
    </lineage>
</organism>
<dbReference type="InterPro" id="IPR054293">
    <property type="entry name" value="DUF7029"/>
</dbReference>
<dbReference type="EMBL" id="JAGHQL010000033">
    <property type="protein sequence ID" value="KAH0543390.1"/>
    <property type="molecule type" value="Genomic_DNA"/>
</dbReference>
<evidence type="ECO:0000259" key="3">
    <source>
        <dbReference type="Pfam" id="PF23865"/>
    </source>
</evidence>
<feature type="region of interest" description="Disordered" evidence="1">
    <location>
        <begin position="472"/>
        <end position="494"/>
    </location>
</feature>
<gene>
    <name evidence="4" type="ORF">FGG08_002248</name>
</gene>
<dbReference type="OrthoDB" id="160645at2759"/>
<feature type="domain" description="DUF7223" evidence="3">
    <location>
        <begin position="158"/>
        <end position="385"/>
    </location>
</feature>
<sequence length="494" mass="54029">MLRRSEFLLISVIEPDGQPVGLAKMTVYTAKGEWIISMESFREMLETVRCDDRTVVLFFKSNASFQYAVHAWKWVNEDAENSFIMVVNHHGCGDGTYGTQPYNISGIRYDEQHFATYLLAEKLSWREAVHTFDLDFTNNFGYGIGARQLATYDKSTTLSLTNDFSQDLFSEDIGEVTISVACTDCTTEGGMVVSVHVGVSIGNLEEFTISASPKDFIATMELQASIEATLGSPYSWRQKITSVELGGFTIADILTLDSTLDYYIGFSVSAWQSFSAVTFGTSATLSDSAVAEIDLLNIKHSNFSGWAPTFQPLPISASTRVSGDMVAYSEPALTLHLTVLGIGFEAGLDFKLPEARIHLEGFASDKEVGINVETTLDVTLVAQVGFAGVDLVEDPIYNNSWPPTKDTIGITPDSNSVTDVSGFPRKGVTCPNKGGEKVIIPRNGRGGLRVPVLNSIGRMAVTLEKETESKFGSSLWEPEKSNGMTCPRFQDRIG</sequence>
<proteinExistence type="predicted"/>
<evidence type="ECO:0000259" key="2">
    <source>
        <dbReference type="Pfam" id="PF22974"/>
    </source>
</evidence>
<reference evidence="4" key="1">
    <citation type="submission" date="2021-03" db="EMBL/GenBank/DDBJ databases">
        <title>Comparative genomics and phylogenomic investigation of the class Geoglossomycetes provide insights into ecological specialization and systematics.</title>
        <authorList>
            <person name="Melie T."/>
            <person name="Pirro S."/>
            <person name="Miller A.N."/>
            <person name="Quandt A."/>
        </authorList>
    </citation>
    <scope>NUCLEOTIDE SEQUENCE</scope>
    <source>
        <strain evidence="4">GBOQ0MN5Z8</strain>
    </source>
</reference>
<comment type="caution">
    <text evidence="4">The sequence shown here is derived from an EMBL/GenBank/DDBJ whole genome shotgun (WGS) entry which is preliminary data.</text>
</comment>
<dbReference type="Proteomes" id="UP000698800">
    <property type="component" value="Unassembled WGS sequence"/>
</dbReference>
<evidence type="ECO:0000256" key="1">
    <source>
        <dbReference type="SAM" id="MobiDB-lite"/>
    </source>
</evidence>
<dbReference type="Pfam" id="PF22974">
    <property type="entry name" value="DUF7029"/>
    <property type="match status" value="1"/>
</dbReference>
<evidence type="ECO:0000313" key="4">
    <source>
        <dbReference type="EMBL" id="KAH0543390.1"/>
    </source>
</evidence>
<name>A0A9P8I9L4_9PEZI</name>
<evidence type="ECO:0000313" key="5">
    <source>
        <dbReference type="Proteomes" id="UP000698800"/>
    </source>
</evidence>
<accession>A0A9P8I9L4</accession>
<dbReference type="AlphaFoldDB" id="A0A9P8I9L4"/>